<dbReference type="Gene3D" id="3.40.50.2000">
    <property type="entry name" value="Glycogen Phosphorylase B"/>
    <property type="match status" value="2"/>
</dbReference>
<feature type="domain" description="Glycosyl transferase family 1" evidence="1">
    <location>
        <begin position="1"/>
        <end position="63"/>
    </location>
</feature>
<dbReference type="GO" id="GO:0016757">
    <property type="term" value="F:glycosyltransferase activity"/>
    <property type="evidence" value="ECO:0007669"/>
    <property type="project" value="InterPro"/>
</dbReference>
<evidence type="ECO:0000259" key="1">
    <source>
        <dbReference type="Pfam" id="PF00534"/>
    </source>
</evidence>
<dbReference type="Proteomes" id="UP000298714">
    <property type="component" value="Chromosome"/>
</dbReference>
<proteinExistence type="predicted"/>
<evidence type="ECO:0000313" key="2">
    <source>
        <dbReference type="EMBL" id="QCI79558.1"/>
    </source>
</evidence>
<dbReference type="InterPro" id="IPR001296">
    <property type="entry name" value="Glyco_trans_1"/>
</dbReference>
<evidence type="ECO:0000313" key="3">
    <source>
        <dbReference type="Proteomes" id="UP000298714"/>
    </source>
</evidence>
<keyword evidence="3" id="KW-1185">Reference proteome</keyword>
<keyword evidence="2" id="KW-0808">Transferase</keyword>
<reference evidence="3" key="1">
    <citation type="submission" date="2019-04" db="EMBL/GenBank/DDBJ databases">
        <title>Complete genome sequence of Sphingomonas sp. W1-2-3.</title>
        <authorList>
            <person name="Im W.T."/>
        </authorList>
    </citation>
    <scope>NUCLEOTIDE SEQUENCE [LARGE SCALE GENOMIC DNA]</scope>
    <source>
        <strain evidence="3">W1-2-3</strain>
    </source>
</reference>
<dbReference type="Pfam" id="PF00534">
    <property type="entry name" value="Glycos_transf_1"/>
    <property type="match status" value="1"/>
</dbReference>
<organism evidence="2 3">
    <name type="scientific">Hankyongella ginsenosidimutans</name>
    <dbReference type="NCBI Taxonomy" id="1763828"/>
    <lineage>
        <taxon>Bacteria</taxon>
        <taxon>Pseudomonadati</taxon>
        <taxon>Pseudomonadota</taxon>
        <taxon>Alphaproteobacteria</taxon>
        <taxon>Sphingomonadales</taxon>
        <taxon>Sphingomonadaceae</taxon>
        <taxon>Hankyongella</taxon>
    </lineage>
</organism>
<dbReference type="SUPFAM" id="SSF53756">
    <property type="entry name" value="UDP-Glycosyltransferase/glycogen phosphorylase"/>
    <property type="match status" value="1"/>
</dbReference>
<dbReference type="AlphaFoldDB" id="A0A4D7C836"/>
<accession>A0A4D7C836</accession>
<protein>
    <submittedName>
        <fullName evidence="2">Glycosyltransferase</fullName>
    </submittedName>
</protein>
<dbReference type="KEGG" id="hgn:E6W36_08460"/>
<dbReference type="EMBL" id="CP039704">
    <property type="protein sequence ID" value="QCI79558.1"/>
    <property type="molecule type" value="Genomic_DNA"/>
</dbReference>
<gene>
    <name evidence="2" type="ORF">E6W36_08460</name>
</gene>
<sequence>MPAEWHEPFGLVVGEAQLAGLPVVVSRRGALPEMIRPGKRGRAGRRSDCPALTDVLAALAQDPAPVLAWRQALAAAPPAVADWPQIAGQTVAFYRSVASARSRL</sequence>
<name>A0A4D7C836_9SPHN</name>